<protein>
    <submittedName>
        <fullName evidence="2">Uncharacterized protein</fullName>
    </submittedName>
</protein>
<dbReference type="AlphaFoldDB" id="A0A1H1A7Z3"/>
<dbReference type="RefSeq" id="WP_090377112.1">
    <property type="nucleotide sequence ID" value="NZ_FNLC01000001.1"/>
</dbReference>
<proteinExistence type="predicted"/>
<evidence type="ECO:0000313" key="2">
    <source>
        <dbReference type="EMBL" id="SDQ35631.1"/>
    </source>
</evidence>
<name>A0A1H1A7Z3_NATTX</name>
<accession>A0A1H1A7Z3</accession>
<dbReference type="Proteomes" id="UP000198848">
    <property type="component" value="Unassembled WGS sequence"/>
</dbReference>
<evidence type="ECO:0000313" key="3">
    <source>
        <dbReference type="Proteomes" id="UP000198848"/>
    </source>
</evidence>
<feature type="region of interest" description="Disordered" evidence="1">
    <location>
        <begin position="68"/>
        <end position="87"/>
    </location>
</feature>
<sequence>MSPYTRRRALALSVPLALGGCLGRESAVDTRIEGHIPVANYDDESHVVHATIVGGDESVYERALEVPAADGEGENENPGEAVFEEIPTEPGEYVLHARRSDQSEEQQRTLDLREYDFECVEVMVRIGEPFREDLESTLSIWRSFDCSGDE</sequence>
<dbReference type="OrthoDB" id="167850at2157"/>
<reference evidence="3" key="1">
    <citation type="submission" date="2016-10" db="EMBL/GenBank/DDBJ databases">
        <authorList>
            <person name="Varghese N."/>
            <person name="Submissions S."/>
        </authorList>
    </citation>
    <scope>NUCLEOTIDE SEQUENCE [LARGE SCALE GENOMIC DNA]</scope>
    <source>
        <strain evidence="3">DSM 24767</strain>
    </source>
</reference>
<gene>
    <name evidence="2" type="ORF">SAMN04489842_0595</name>
</gene>
<evidence type="ECO:0000256" key="1">
    <source>
        <dbReference type="SAM" id="MobiDB-lite"/>
    </source>
</evidence>
<dbReference type="EMBL" id="FNLC01000001">
    <property type="protein sequence ID" value="SDQ35631.1"/>
    <property type="molecule type" value="Genomic_DNA"/>
</dbReference>
<feature type="compositionally biased region" description="Acidic residues" evidence="1">
    <location>
        <begin position="71"/>
        <end position="87"/>
    </location>
</feature>
<dbReference type="PROSITE" id="PS51257">
    <property type="entry name" value="PROKAR_LIPOPROTEIN"/>
    <property type="match status" value="1"/>
</dbReference>
<organism evidence="2 3">
    <name type="scientific">Natronobacterium texcoconense</name>
    <dbReference type="NCBI Taxonomy" id="1095778"/>
    <lineage>
        <taxon>Archaea</taxon>
        <taxon>Methanobacteriati</taxon>
        <taxon>Methanobacteriota</taxon>
        <taxon>Stenosarchaea group</taxon>
        <taxon>Halobacteria</taxon>
        <taxon>Halobacteriales</taxon>
        <taxon>Natrialbaceae</taxon>
        <taxon>Natronobacterium</taxon>
    </lineage>
</organism>
<keyword evidence="3" id="KW-1185">Reference proteome</keyword>